<accession>A0AA87NUE8</accession>
<name>A0AA87NUE8_TREMD</name>
<reference evidence="1 2" key="1">
    <citation type="submission" date="2013-04" db="EMBL/GenBank/DDBJ databases">
        <title>The Genome Sequence of Treponema medium ATCC 700293.</title>
        <authorList>
            <consortium name="The Broad Institute Genomics Platform"/>
            <person name="Earl A."/>
            <person name="Ward D."/>
            <person name="Feldgarden M."/>
            <person name="Gevers D."/>
            <person name="Leonetti C."/>
            <person name="Blanton J.M."/>
            <person name="Dewhirst F.E."/>
            <person name="Izard J."/>
            <person name="Walker B."/>
            <person name="Young S."/>
            <person name="Zeng Q."/>
            <person name="Gargeya S."/>
            <person name="Fitzgerald M."/>
            <person name="Haas B."/>
            <person name="Abouelleil A."/>
            <person name="Allen A.W."/>
            <person name="Alvarado L."/>
            <person name="Arachchi H.M."/>
            <person name="Berlin A.M."/>
            <person name="Chapman S.B."/>
            <person name="Gainer-Dewar J."/>
            <person name="Goldberg J."/>
            <person name="Griggs A."/>
            <person name="Gujja S."/>
            <person name="Hansen M."/>
            <person name="Howarth C."/>
            <person name="Imamovic A."/>
            <person name="Ireland A."/>
            <person name="Larimer J."/>
            <person name="McCowan C."/>
            <person name="Murphy C."/>
            <person name="Pearson M."/>
            <person name="Poon T.W."/>
            <person name="Priest M."/>
            <person name="Roberts A."/>
            <person name="Saif S."/>
            <person name="Shea T."/>
            <person name="Sisk P."/>
            <person name="Sykes S."/>
            <person name="Wortman J."/>
            <person name="Nusbaum C."/>
            <person name="Birren B."/>
        </authorList>
    </citation>
    <scope>NUCLEOTIDE SEQUENCE [LARGE SCALE GENOMIC DNA]</scope>
    <source>
        <strain evidence="1 2">ATCC 700293</strain>
    </source>
</reference>
<gene>
    <name evidence="1" type="ORF">HMPREF9195_01369</name>
</gene>
<dbReference type="RefSeq" id="WP_016523313.1">
    <property type="nucleotide sequence ID" value="NZ_KE332517.1"/>
</dbReference>
<dbReference type="AlphaFoldDB" id="A0AA87NUE8"/>
<dbReference type="Proteomes" id="UP000014634">
    <property type="component" value="Unassembled WGS sequence"/>
</dbReference>
<comment type="caution">
    <text evidence="1">The sequence shown here is derived from an EMBL/GenBank/DDBJ whole genome shotgun (WGS) entry which is preliminary data.</text>
</comment>
<evidence type="ECO:0000313" key="1">
    <source>
        <dbReference type="EMBL" id="EPF28671.1"/>
    </source>
</evidence>
<sequence>MGVVNIVNSAKNKKSRALILEGADHTFLVFSGDLSMLHTLTGETIAWFKKTL</sequence>
<protein>
    <submittedName>
        <fullName evidence="1">Uncharacterized protein</fullName>
    </submittedName>
</protein>
<evidence type="ECO:0000313" key="2">
    <source>
        <dbReference type="Proteomes" id="UP000014634"/>
    </source>
</evidence>
<proteinExistence type="predicted"/>
<organism evidence="1 2">
    <name type="scientific">Treponema medium ATCC 700293</name>
    <dbReference type="NCBI Taxonomy" id="1125700"/>
    <lineage>
        <taxon>Bacteria</taxon>
        <taxon>Pseudomonadati</taxon>
        <taxon>Spirochaetota</taxon>
        <taxon>Spirochaetia</taxon>
        <taxon>Spirochaetales</taxon>
        <taxon>Treponemataceae</taxon>
        <taxon>Treponema</taxon>
    </lineage>
</organism>
<dbReference type="EMBL" id="ATFE01000009">
    <property type="protein sequence ID" value="EPF28671.1"/>
    <property type="molecule type" value="Genomic_DNA"/>
</dbReference>